<gene>
    <name evidence="2" type="ORF">SAMN04490244_102297</name>
</gene>
<dbReference type="GO" id="GO:0098636">
    <property type="term" value="C:protein complex involved in cell adhesion"/>
    <property type="evidence" value="ECO:0007669"/>
    <property type="project" value="TreeGrafter"/>
</dbReference>
<dbReference type="SUPFAM" id="SSF141086">
    <property type="entry name" value="Agglutinin HPA-like"/>
    <property type="match status" value="1"/>
</dbReference>
<evidence type="ECO:0000259" key="1">
    <source>
        <dbReference type="Pfam" id="PF09458"/>
    </source>
</evidence>
<dbReference type="GO" id="GO:0030247">
    <property type="term" value="F:polysaccharide binding"/>
    <property type="evidence" value="ECO:0007669"/>
    <property type="project" value="TreeGrafter"/>
</dbReference>
<dbReference type="OrthoDB" id="7658568at2"/>
<dbReference type="PANTHER" id="PTHR46938">
    <property type="entry name" value="DISCOIDIN-1 SUBUNIT A-RELATED-RELATED"/>
    <property type="match status" value="1"/>
</dbReference>
<dbReference type="GO" id="GO:0009986">
    <property type="term" value="C:cell surface"/>
    <property type="evidence" value="ECO:0007669"/>
    <property type="project" value="TreeGrafter"/>
</dbReference>
<dbReference type="Gene3D" id="2.60.40.2080">
    <property type="match status" value="1"/>
</dbReference>
<dbReference type="PANTHER" id="PTHR46938:SF1">
    <property type="entry name" value="DISCOIDIN-1 SUBUNIT A-RELATED"/>
    <property type="match status" value="1"/>
</dbReference>
<keyword evidence="3" id="KW-1185">Reference proteome</keyword>
<keyword evidence="2" id="KW-0430">Lectin</keyword>
<organism evidence="2 3">
    <name type="scientific">Tranquillimonas rosea</name>
    <dbReference type="NCBI Taxonomy" id="641238"/>
    <lineage>
        <taxon>Bacteria</taxon>
        <taxon>Pseudomonadati</taxon>
        <taxon>Pseudomonadota</taxon>
        <taxon>Alphaproteobacteria</taxon>
        <taxon>Rhodobacterales</taxon>
        <taxon>Roseobacteraceae</taxon>
        <taxon>Tranquillimonas</taxon>
    </lineage>
</organism>
<dbReference type="GO" id="GO:0046871">
    <property type="term" value="F:N-acetylgalactosamine binding"/>
    <property type="evidence" value="ECO:0007669"/>
    <property type="project" value="TreeGrafter"/>
</dbReference>
<accession>A0A1H9RJ07</accession>
<dbReference type="InterPro" id="IPR052487">
    <property type="entry name" value="Galactose-binding_lectin"/>
</dbReference>
<dbReference type="EMBL" id="FOGU01000002">
    <property type="protein sequence ID" value="SER72525.1"/>
    <property type="molecule type" value="Genomic_DNA"/>
</dbReference>
<reference evidence="2 3" key="1">
    <citation type="submission" date="2016-10" db="EMBL/GenBank/DDBJ databases">
        <authorList>
            <person name="de Groot N.N."/>
        </authorList>
    </citation>
    <scope>NUCLEOTIDE SEQUENCE [LARGE SCALE GENOMIC DNA]</scope>
    <source>
        <strain evidence="2 3">DSM 23042</strain>
    </source>
</reference>
<proteinExistence type="predicted"/>
<evidence type="ECO:0000313" key="2">
    <source>
        <dbReference type="EMBL" id="SER72525.1"/>
    </source>
</evidence>
<dbReference type="Pfam" id="PF09458">
    <property type="entry name" value="H_lectin"/>
    <property type="match status" value="1"/>
</dbReference>
<dbReference type="STRING" id="641238.SAMN04490244_102297"/>
<feature type="domain" description="H-type lectin" evidence="1">
    <location>
        <begin position="39"/>
        <end position="103"/>
    </location>
</feature>
<dbReference type="RefSeq" id="WP_092689023.1">
    <property type="nucleotide sequence ID" value="NZ_CBDDGO010000004.1"/>
</dbReference>
<evidence type="ECO:0000313" key="3">
    <source>
        <dbReference type="Proteomes" id="UP000198885"/>
    </source>
</evidence>
<sequence length="116" mass="12872">MRRLESRTLGIDQGSLLLFSDFKDGGEMWTGAGARELQRDIAFSEPFVAPPNVQVSLSMWDIDSAANIRADISSAAVSERGFTIVFRTWGDTRIARVRADWLALGPLSDDDLWDVP</sequence>
<dbReference type="Proteomes" id="UP000198885">
    <property type="component" value="Unassembled WGS sequence"/>
</dbReference>
<dbReference type="GO" id="GO:0098609">
    <property type="term" value="P:cell-cell adhesion"/>
    <property type="evidence" value="ECO:0007669"/>
    <property type="project" value="TreeGrafter"/>
</dbReference>
<dbReference type="InterPro" id="IPR037221">
    <property type="entry name" value="H-type_lectin_dom_sf"/>
</dbReference>
<dbReference type="AlphaFoldDB" id="A0A1H9RJ07"/>
<protein>
    <submittedName>
        <fullName evidence="2">H-type lectin domain-containing protein</fullName>
    </submittedName>
</protein>
<dbReference type="GO" id="GO:0070492">
    <property type="term" value="F:oligosaccharide binding"/>
    <property type="evidence" value="ECO:0007669"/>
    <property type="project" value="TreeGrafter"/>
</dbReference>
<name>A0A1H9RJ07_9RHOB</name>
<dbReference type="InterPro" id="IPR019019">
    <property type="entry name" value="H-type_lectin_domain"/>
</dbReference>
<dbReference type="GO" id="GO:0045335">
    <property type="term" value="C:phagocytic vesicle"/>
    <property type="evidence" value="ECO:0007669"/>
    <property type="project" value="TreeGrafter"/>
</dbReference>